<dbReference type="Pfam" id="PF00271">
    <property type="entry name" value="Helicase_C"/>
    <property type="match status" value="1"/>
</dbReference>
<dbReference type="InterPro" id="IPR004609">
    <property type="entry name" value="ATP-dep_DNA_helicase_RecG"/>
</dbReference>
<dbReference type="EMBL" id="CP017634">
    <property type="protein sequence ID" value="ATW28448.1"/>
    <property type="molecule type" value="Genomic_DNA"/>
</dbReference>
<dbReference type="Gene3D" id="3.40.50.300">
    <property type="entry name" value="P-loop containing nucleotide triphosphate hydrolases"/>
    <property type="match status" value="2"/>
</dbReference>
<dbReference type="PANTHER" id="PTHR47964">
    <property type="entry name" value="ATP-DEPENDENT DNA HELICASE HOMOLOG RECG, CHLOROPLASTIC"/>
    <property type="match status" value="1"/>
</dbReference>
<dbReference type="CDD" id="cd04488">
    <property type="entry name" value="RecG_wedge_OBF"/>
    <property type="match status" value="1"/>
</dbReference>
<comment type="similarity">
    <text evidence="1 15">Belongs to the helicase family. RecG subfamily.</text>
</comment>
<dbReference type="SUPFAM" id="SSF50249">
    <property type="entry name" value="Nucleic acid-binding proteins"/>
    <property type="match status" value="1"/>
</dbReference>
<evidence type="ECO:0000313" key="18">
    <source>
        <dbReference type="EMBL" id="ATW28448.1"/>
    </source>
</evidence>
<dbReference type="GO" id="GO:0016887">
    <property type="term" value="F:ATP hydrolysis activity"/>
    <property type="evidence" value="ECO:0007669"/>
    <property type="project" value="RHEA"/>
</dbReference>
<evidence type="ECO:0000259" key="16">
    <source>
        <dbReference type="PROSITE" id="PS51192"/>
    </source>
</evidence>
<dbReference type="GO" id="GO:0043138">
    <property type="term" value="F:3'-5' DNA helicase activity"/>
    <property type="evidence" value="ECO:0007669"/>
    <property type="project" value="UniProtKB-EC"/>
</dbReference>
<evidence type="ECO:0000256" key="8">
    <source>
        <dbReference type="ARBA" id="ARBA00023125"/>
    </source>
</evidence>
<evidence type="ECO:0000256" key="1">
    <source>
        <dbReference type="ARBA" id="ARBA00007504"/>
    </source>
</evidence>
<sequence length="676" mass="75833">MTTPVQYLKNVGPQRALLLQKMGLKNVGELLEYFPKRYEDRRSVKCISSLEPNQTETIRGFIGALKEFKPRRNLSITKAWIADGTGSIPAVWFNQPFVKKQLEQGREIMVHGKVDGKYQALELTVQDYEIIGKEDAATGPRILPVYGTTETLPQKIFRKIMSGCVQQYAPRVSENLPGDLLVRHQLMRKAAALQAIHLPESWEEMKAARHRLAFEELLLLQLAILASRHREEKGISHDKDKEIFTSFQKAVPFPFTEAQKRVIGEVFRDMERNKPMARLIQGDVGSGKTVVAAAALYKAVRSGFQGAMMVPTEILARQHGQSLSALFGKLGVEVACLTGSTPGKEREALCEGARTGQIQILVGTHALIQENVRFKNLSLAITDEQHRFGVMQRGKLQKKGVQPDILVMTATPIPRSLALTLYGDLALSVIDTLPPGRKEIKTYAVKYDLEQRIFSFIRKELDQGRQAYMVCPLVEESEQVDLQAAGELFERLARGEFKNYALALLHGKMKSREKDQVMEGFRQGRIQLLISTTVIEVGIHVPNATVMVIRDAERFGLAQLHQLRGRVGRGEHQSYCILMHHGKTVESRKRMEIMESTNDGFAIAEADLKLRGPGDFFGTRQHGLPELKIANIFEDLSLLETVREEAHGLLARDPGLATSPHSLLGSMVQEKFKIFT</sequence>
<dbReference type="Pfam" id="PF17191">
    <property type="entry name" value="RecG_wedge"/>
    <property type="match status" value="1"/>
</dbReference>
<dbReference type="Pfam" id="PF00270">
    <property type="entry name" value="DEAD"/>
    <property type="match status" value="1"/>
</dbReference>
<dbReference type="NCBIfam" id="NF008168">
    <property type="entry name" value="PRK10917.2-2"/>
    <property type="match status" value="1"/>
</dbReference>
<organism evidence="18 19">
    <name type="scientific">Formimonas warabiya</name>
    <dbReference type="NCBI Taxonomy" id="1761012"/>
    <lineage>
        <taxon>Bacteria</taxon>
        <taxon>Bacillati</taxon>
        <taxon>Bacillota</taxon>
        <taxon>Clostridia</taxon>
        <taxon>Eubacteriales</taxon>
        <taxon>Peptococcaceae</taxon>
        <taxon>Candidatus Formimonas</taxon>
    </lineage>
</organism>
<dbReference type="GO" id="GO:0003677">
    <property type="term" value="F:DNA binding"/>
    <property type="evidence" value="ECO:0007669"/>
    <property type="project" value="UniProtKB-KW"/>
</dbReference>
<comment type="catalytic activity">
    <reaction evidence="14 15">
        <text>ATP + H2O = ADP + phosphate + H(+)</text>
        <dbReference type="Rhea" id="RHEA:13065"/>
        <dbReference type="ChEBI" id="CHEBI:15377"/>
        <dbReference type="ChEBI" id="CHEBI:15378"/>
        <dbReference type="ChEBI" id="CHEBI:30616"/>
        <dbReference type="ChEBI" id="CHEBI:43474"/>
        <dbReference type="ChEBI" id="CHEBI:456216"/>
        <dbReference type="EC" id="5.6.2.4"/>
    </reaction>
</comment>
<evidence type="ECO:0000256" key="5">
    <source>
        <dbReference type="ARBA" id="ARBA00022801"/>
    </source>
</evidence>
<accession>A0A3G1L1C2</accession>
<dbReference type="SUPFAM" id="SSF52540">
    <property type="entry name" value="P-loop containing nucleoside triphosphate hydrolases"/>
    <property type="match status" value="2"/>
</dbReference>
<dbReference type="PROSITE" id="PS51194">
    <property type="entry name" value="HELICASE_CTER"/>
    <property type="match status" value="1"/>
</dbReference>
<evidence type="ECO:0000256" key="9">
    <source>
        <dbReference type="ARBA" id="ARBA00023172"/>
    </source>
</evidence>
<name>A0A3G1L1C2_FORW1</name>
<dbReference type="NCBIfam" id="NF008165">
    <property type="entry name" value="PRK10917.1-3"/>
    <property type="match status" value="1"/>
</dbReference>
<dbReference type="Pfam" id="PF19833">
    <property type="entry name" value="RecG_dom3_C"/>
    <property type="match status" value="1"/>
</dbReference>
<gene>
    <name evidence="18" type="ORF">DCMF_07735</name>
</gene>
<dbReference type="InterPro" id="IPR001650">
    <property type="entry name" value="Helicase_C-like"/>
</dbReference>
<dbReference type="InterPro" id="IPR027417">
    <property type="entry name" value="P-loop_NTPase"/>
</dbReference>
<dbReference type="Proteomes" id="UP000323521">
    <property type="component" value="Chromosome"/>
</dbReference>
<dbReference type="CDD" id="cd17992">
    <property type="entry name" value="DEXHc_RecG"/>
    <property type="match status" value="1"/>
</dbReference>
<feature type="domain" description="Helicase ATP-binding" evidence="16">
    <location>
        <begin position="269"/>
        <end position="430"/>
    </location>
</feature>
<evidence type="ECO:0000256" key="10">
    <source>
        <dbReference type="ARBA" id="ARBA00023204"/>
    </source>
</evidence>
<dbReference type="SMART" id="SM00490">
    <property type="entry name" value="HELICc"/>
    <property type="match status" value="1"/>
</dbReference>
<dbReference type="GO" id="GO:0006281">
    <property type="term" value="P:DNA repair"/>
    <property type="evidence" value="ECO:0007669"/>
    <property type="project" value="UniProtKB-UniRule"/>
</dbReference>
<evidence type="ECO:0000256" key="15">
    <source>
        <dbReference type="RuleBase" id="RU363016"/>
    </source>
</evidence>
<keyword evidence="19" id="KW-1185">Reference proteome</keyword>
<evidence type="ECO:0000256" key="13">
    <source>
        <dbReference type="ARBA" id="ARBA00034808"/>
    </source>
</evidence>
<dbReference type="InterPro" id="IPR014001">
    <property type="entry name" value="Helicase_ATP-bd"/>
</dbReference>
<keyword evidence="4 15" id="KW-0227">DNA damage</keyword>
<dbReference type="SMART" id="SM00487">
    <property type="entry name" value="DEXDc"/>
    <property type="match status" value="1"/>
</dbReference>
<keyword evidence="9 15" id="KW-0233">DNA recombination</keyword>
<proteinExistence type="inferred from homology"/>
<keyword evidence="8" id="KW-0238">DNA-binding</keyword>
<dbReference type="GO" id="GO:0005524">
    <property type="term" value="F:ATP binding"/>
    <property type="evidence" value="ECO:0007669"/>
    <property type="project" value="UniProtKB-KW"/>
</dbReference>
<keyword evidence="10 15" id="KW-0234">DNA repair</keyword>
<keyword evidence="11" id="KW-0413">Isomerase</keyword>
<dbReference type="InterPro" id="IPR011545">
    <property type="entry name" value="DEAD/DEAH_box_helicase_dom"/>
</dbReference>
<dbReference type="PROSITE" id="PS51192">
    <property type="entry name" value="HELICASE_ATP_BIND_1"/>
    <property type="match status" value="1"/>
</dbReference>
<dbReference type="InterPro" id="IPR012340">
    <property type="entry name" value="NA-bd_OB-fold"/>
</dbReference>
<comment type="function">
    <text evidence="15">Plays a critical role in recombination and DNA repair. Helps process Holliday junction intermediates to mature products by catalyzing branch migration. Has replication fork regression activity, unwinds stalled or blocked replication forks to make a HJ that can be resolved. Has a DNA unwinding activity characteristic of a DNA helicase with 3'-5' polarity.</text>
</comment>
<keyword evidence="5 15" id="KW-0378">Hydrolase</keyword>
<dbReference type="AlphaFoldDB" id="A0A3G1L1C2"/>
<evidence type="ECO:0000256" key="6">
    <source>
        <dbReference type="ARBA" id="ARBA00022806"/>
    </source>
</evidence>
<reference evidence="18 19" key="1">
    <citation type="submission" date="2016-10" db="EMBL/GenBank/DDBJ databases">
        <title>Complete Genome Sequence of Peptococcaceae strain DCMF.</title>
        <authorList>
            <person name="Edwards R.J."/>
            <person name="Holland S.I."/>
            <person name="Deshpande N.P."/>
            <person name="Wong Y.K."/>
            <person name="Ertan H."/>
            <person name="Manefield M."/>
            <person name="Russell T.L."/>
            <person name="Lee M.J."/>
        </authorList>
    </citation>
    <scope>NUCLEOTIDE SEQUENCE [LARGE SCALE GENOMIC DNA]</scope>
    <source>
        <strain evidence="18 19">DCMF</strain>
    </source>
</reference>
<evidence type="ECO:0000259" key="17">
    <source>
        <dbReference type="PROSITE" id="PS51194"/>
    </source>
</evidence>
<evidence type="ECO:0000256" key="14">
    <source>
        <dbReference type="ARBA" id="ARBA00048988"/>
    </source>
</evidence>
<evidence type="ECO:0000256" key="4">
    <source>
        <dbReference type="ARBA" id="ARBA00022763"/>
    </source>
</evidence>
<dbReference type="NCBIfam" id="TIGR00643">
    <property type="entry name" value="recG"/>
    <property type="match status" value="1"/>
</dbReference>
<evidence type="ECO:0000256" key="11">
    <source>
        <dbReference type="ARBA" id="ARBA00023235"/>
    </source>
</evidence>
<keyword evidence="6 15" id="KW-0347">Helicase</keyword>
<dbReference type="GO" id="GO:0006310">
    <property type="term" value="P:DNA recombination"/>
    <property type="evidence" value="ECO:0007669"/>
    <property type="project" value="UniProtKB-UniRule"/>
</dbReference>
<evidence type="ECO:0000256" key="7">
    <source>
        <dbReference type="ARBA" id="ARBA00022840"/>
    </source>
</evidence>
<keyword evidence="3 15" id="KW-0547">Nucleotide-binding</keyword>
<feature type="domain" description="Helicase C-terminal" evidence="17">
    <location>
        <begin position="448"/>
        <end position="609"/>
    </location>
</feature>
<dbReference type="Gene3D" id="2.40.50.140">
    <property type="entry name" value="Nucleic acid-binding proteins"/>
    <property type="match status" value="1"/>
</dbReference>
<protein>
    <recommendedName>
        <fullName evidence="2 15">ATP-dependent DNA helicase RecG</fullName>
        <ecNumber evidence="13 15">5.6.2.4</ecNumber>
    </recommendedName>
</protein>
<dbReference type="EC" id="5.6.2.4" evidence="13 15"/>
<dbReference type="PANTHER" id="PTHR47964:SF1">
    <property type="entry name" value="ATP-DEPENDENT DNA HELICASE HOMOLOG RECG, CHLOROPLASTIC"/>
    <property type="match status" value="1"/>
</dbReference>
<dbReference type="InterPro" id="IPR047112">
    <property type="entry name" value="RecG/Mfd"/>
</dbReference>
<dbReference type="InterPro" id="IPR045562">
    <property type="entry name" value="RecG_dom3_C"/>
</dbReference>
<evidence type="ECO:0000313" key="19">
    <source>
        <dbReference type="Proteomes" id="UP000323521"/>
    </source>
</evidence>
<evidence type="ECO:0000256" key="3">
    <source>
        <dbReference type="ARBA" id="ARBA00022741"/>
    </source>
</evidence>
<keyword evidence="7 15" id="KW-0067">ATP-binding</keyword>
<evidence type="ECO:0000256" key="2">
    <source>
        <dbReference type="ARBA" id="ARBA00017846"/>
    </source>
</evidence>
<comment type="catalytic activity">
    <reaction evidence="12 15">
        <text>Couples ATP hydrolysis with the unwinding of duplex DNA by translocating in the 3'-5' direction.</text>
        <dbReference type="EC" id="5.6.2.4"/>
    </reaction>
</comment>
<dbReference type="KEGG" id="fwa:DCMF_07735"/>
<dbReference type="InterPro" id="IPR033454">
    <property type="entry name" value="RecG_wedge"/>
</dbReference>
<evidence type="ECO:0000256" key="12">
    <source>
        <dbReference type="ARBA" id="ARBA00034617"/>
    </source>
</evidence>